<keyword evidence="12" id="KW-1185">Reference proteome</keyword>
<dbReference type="Pfam" id="PF03462">
    <property type="entry name" value="PCRF"/>
    <property type="match status" value="1"/>
</dbReference>
<name>A0A1B1DXN0_9APIC</name>
<evidence type="ECO:0000259" key="10">
    <source>
        <dbReference type="SMART" id="SM00937"/>
    </source>
</evidence>
<comment type="subcellular location">
    <subcellularLocation>
        <location evidence="1">Membrane</location>
        <topology evidence="1">Multi-pass membrane protein</topology>
    </subcellularLocation>
</comment>
<dbReference type="Gene3D" id="3.30.70.1660">
    <property type="match status" value="1"/>
</dbReference>
<evidence type="ECO:0000256" key="2">
    <source>
        <dbReference type="ARBA" id="ARBA00010835"/>
    </source>
</evidence>
<organism evidence="11 12">
    <name type="scientific">Plasmodium coatneyi</name>
    <dbReference type="NCBI Taxonomy" id="208452"/>
    <lineage>
        <taxon>Eukaryota</taxon>
        <taxon>Sar</taxon>
        <taxon>Alveolata</taxon>
        <taxon>Apicomplexa</taxon>
        <taxon>Aconoidasida</taxon>
        <taxon>Haemosporida</taxon>
        <taxon>Plasmodiidae</taxon>
        <taxon>Plasmodium</taxon>
    </lineage>
</organism>
<feature type="transmembrane region" description="Helical" evidence="9">
    <location>
        <begin position="353"/>
        <end position="372"/>
    </location>
</feature>
<dbReference type="GeneID" id="30908305"/>
<dbReference type="GO" id="GO:0016020">
    <property type="term" value="C:membrane"/>
    <property type="evidence" value="ECO:0007669"/>
    <property type="project" value="UniProtKB-SubCell"/>
</dbReference>
<dbReference type="InterPro" id="IPR050057">
    <property type="entry name" value="Prokaryotic/Mito_RF"/>
</dbReference>
<keyword evidence="5" id="KW-0648">Protein biosynthesis</keyword>
<dbReference type="InterPro" id="IPR005139">
    <property type="entry name" value="PCRF"/>
</dbReference>
<dbReference type="PROSITE" id="PS50216">
    <property type="entry name" value="DHHC"/>
    <property type="match status" value="1"/>
</dbReference>
<evidence type="ECO:0000256" key="3">
    <source>
        <dbReference type="ARBA" id="ARBA00022481"/>
    </source>
</evidence>
<dbReference type="RefSeq" id="XP_019914050.1">
    <property type="nucleotide sequence ID" value="XM_020058388.1"/>
</dbReference>
<evidence type="ECO:0000256" key="6">
    <source>
        <dbReference type="ARBA" id="ARBA00022989"/>
    </source>
</evidence>
<dbReference type="PANTHER" id="PTHR43804">
    <property type="entry name" value="LD18447P"/>
    <property type="match status" value="1"/>
</dbReference>
<protein>
    <submittedName>
        <fullName evidence="11">Peptide release factor</fullName>
    </submittedName>
</protein>
<dbReference type="OrthoDB" id="2019491at2759"/>
<dbReference type="SMART" id="SM00937">
    <property type="entry name" value="PCRF"/>
    <property type="match status" value="1"/>
</dbReference>
<feature type="transmembrane region" description="Helical" evidence="9">
    <location>
        <begin position="36"/>
        <end position="54"/>
    </location>
</feature>
<dbReference type="PANTHER" id="PTHR43804:SF7">
    <property type="entry name" value="LD18447P"/>
    <property type="match status" value="1"/>
</dbReference>
<dbReference type="Pfam" id="PF00472">
    <property type="entry name" value="RF-1"/>
    <property type="match status" value="1"/>
</dbReference>
<dbReference type="EMBL" id="CP016245">
    <property type="protein sequence ID" value="ANQ07355.1"/>
    <property type="molecule type" value="Genomic_DNA"/>
</dbReference>
<evidence type="ECO:0000256" key="1">
    <source>
        <dbReference type="ARBA" id="ARBA00004141"/>
    </source>
</evidence>
<dbReference type="Proteomes" id="UP000092716">
    <property type="component" value="Chromosome 7"/>
</dbReference>
<dbReference type="KEGG" id="pcot:PCOAH_00015790"/>
<dbReference type="VEuPathDB" id="PlasmoDB:PCOAH_00015790"/>
<dbReference type="GO" id="GO:0016409">
    <property type="term" value="F:palmitoyltransferase activity"/>
    <property type="evidence" value="ECO:0007669"/>
    <property type="project" value="InterPro"/>
</dbReference>
<feature type="transmembrane region" description="Helical" evidence="9">
    <location>
        <begin position="384"/>
        <end position="410"/>
    </location>
</feature>
<gene>
    <name evidence="11" type="ORF">PCOAH_00015790</name>
</gene>
<evidence type="ECO:0000256" key="7">
    <source>
        <dbReference type="ARBA" id="ARBA00023136"/>
    </source>
</evidence>
<accession>A0A1B1DXN0</accession>
<feature type="domain" description="Peptide chain release factor" evidence="10">
    <location>
        <begin position="623"/>
        <end position="738"/>
    </location>
</feature>
<evidence type="ECO:0000313" key="12">
    <source>
        <dbReference type="Proteomes" id="UP000092716"/>
    </source>
</evidence>
<evidence type="ECO:0000256" key="5">
    <source>
        <dbReference type="ARBA" id="ARBA00022917"/>
    </source>
</evidence>
<feature type="transmembrane region" description="Helical" evidence="9">
    <location>
        <begin position="6"/>
        <end position="24"/>
    </location>
</feature>
<dbReference type="GO" id="GO:0005737">
    <property type="term" value="C:cytoplasm"/>
    <property type="evidence" value="ECO:0007669"/>
    <property type="project" value="UniProtKB-ARBA"/>
</dbReference>
<keyword evidence="4 9" id="KW-0812">Transmembrane</keyword>
<dbReference type="Pfam" id="PF01529">
    <property type="entry name" value="DHHC"/>
    <property type="match status" value="1"/>
</dbReference>
<dbReference type="InterPro" id="IPR001594">
    <property type="entry name" value="Palmitoyltrfase_DHHC"/>
</dbReference>
<feature type="compositionally biased region" description="Basic and acidic residues" evidence="8">
    <location>
        <begin position="199"/>
        <end position="211"/>
    </location>
</feature>
<dbReference type="InterPro" id="IPR045853">
    <property type="entry name" value="Pep_chain_release_fac_I_sf"/>
</dbReference>
<evidence type="ECO:0000313" key="11">
    <source>
        <dbReference type="EMBL" id="ANQ07355.1"/>
    </source>
</evidence>
<evidence type="ECO:0000256" key="4">
    <source>
        <dbReference type="ARBA" id="ARBA00022692"/>
    </source>
</evidence>
<sequence length="929" mass="106105">MKNPLPFAVVSIRLAVLVTLAHLVHTGQLLDDGRSSFFFLYAASFLLYAISSLSDPGYLKSCPLAYLPNDERAAFEATLSERTGEPYNRKDVPAAFSTTHDEITSSDSLSSETVSTNGKKRGGWNTIREDTLSVAYVDELDSLTIFHHKNHNTVITERRVWKKQKGATTMRCVHRNGPGQPDDDDLPSTNQTKYSCRQRSKEGVKFEDKSDPKVGRRVHLRLITPLGIRARVNENGPSKYKPLSVTRLHHVGLNAGGSHAEPTHVKKTIRDPLNKQTPITCYIHGKKKPSTIFRVRGGQVYQYGTPLSYCYVCGVVQILRSRHCNACHRCVRTFDHHCPWINNCVAENNRASYLVYLLFEAMALFHALKLLSQAILRMLFEENGWFLAWLVVLLLVLFFFFTMISCLAIYHSYLCLINETTRENTLRARSTQEVKNLGRKLAGPFFLGYQQNVLIYFSNLPIAWICPKVVRQYASNWLCRTRGVTWATHGEILWKPNRKPSFPSQAIFLSILEHVTSCLRRQLSPVTLSIEIRSRSGSGSRFFSSIPTELTNSQQKLLIQLAKRTVSKIGDGRTHQKITKIQERSKILKNLHDDLDVYAELFQESGLIDEKRNPEKTIQEVKSSSVMDADDDIRQLLRSIEDVGSMLLQDVVDFYKSVVNTEHHLDTEEVKVEITPGVGGLEAKLFCNDLFSIYEQFCKMKNFQCNLIKGESEDVKDGFRSIVAVIKGERVYEHFVQENGIHRVQRIPVNSKKIQTSTSVVFVSDEESLKKNIEKKINFSKSDLLIETKRSGGAGGQSVNKNETCVRILHKPTNLSVEVQKTSSQIQNRSMAIQALKNKLFSHYYQQEKELYFKCKKSHKMSGDRSEKIRTYNFVSDFITDHLTNVQYPGIDLFFRDDGLVRLVDHHRKVFYQHIVDETLRFILDRTQG</sequence>
<evidence type="ECO:0000256" key="8">
    <source>
        <dbReference type="SAM" id="MobiDB-lite"/>
    </source>
</evidence>
<keyword evidence="6 9" id="KW-1133">Transmembrane helix</keyword>
<dbReference type="InterPro" id="IPR000352">
    <property type="entry name" value="Pep_chain_release_fac_I"/>
</dbReference>
<feature type="region of interest" description="Disordered" evidence="8">
    <location>
        <begin position="171"/>
        <end position="211"/>
    </location>
</feature>
<dbReference type="Gene3D" id="3.30.160.20">
    <property type="match status" value="1"/>
</dbReference>
<reference evidence="12" key="1">
    <citation type="submission" date="2016-06" db="EMBL/GenBank/DDBJ databases">
        <title>First high quality genome sequence of Plasmodium coatneyi using continuous long reads from single molecule, real-time sequencing.</title>
        <authorList>
            <person name="Chien J.-T."/>
            <person name="Pakala S.B."/>
            <person name="Geraldo J.A."/>
            <person name="Lapp S.A."/>
            <person name="Barnwell J.W."/>
            <person name="Kissinger J.C."/>
            <person name="Galinski M.R."/>
            <person name="Humphrey J.C."/>
        </authorList>
    </citation>
    <scope>NUCLEOTIDE SEQUENCE [LARGE SCALE GENOMIC DNA]</scope>
    <source>
        <strain evidence="12">Hackeri</strain>
    </source>
</reference>
<dbReference type="SUPFAM" id="SSF75620">
    <property type="entry name" value="Release factor"/>
    <property type="match status" value="1"/>
</dbReference>
<keyword evidence="7 9" id="KW-0472">Membrane</keyword>
<evidence type="ECO:0000256" key="9">
    <source>
        <dbReference type="SAM" id="Phobius"/>
    </source>
</evidence>
<proteinExistence type="inferred from homology"/>
<comment type="similarity">
    <text evidence="2">Belongs to the prokaryotic/mitochondrial release factor family.</text>
</comment>
<keyword evidence="3" id="KW-0488">Methylation</keyword>
<feature type="compositionally biased region" description="Polar residues" evidence="8">
    <location>
        <begin position="187"/>
        <end position="197"/>
    </location>
</feature>
<dbReference type="AlphaFoldDB" id="A0A1B1DXN0"/>
<dbReference type="GO" id="GO:0003747">
    <property type="term" value="F:translation release factor activity"/>
    <property type="evidence" value="ECO:0007669"/>
    <property type="project" value="InterPro"/>
</dbReference>